<dbReference type="EMBL" id="JACHDD010000020">
    <property type="protein sequence ID" value="MBB5429176.1"/>
    <property type="molecule type" value="Genomic_DNA"/>
</dbReference>
<dbReference type="AlphaFoldDB" id="A0A7W8VAC7"/>
<protein>
    <submittedName>
        <fullName evidence="2">Transposase</fullName>
    </submittedName>
</protein>
<dbReference type="GO" id="GO:0006313">
    <property type="term" value="P:DNA transposition"/>
    <property type="evidence" value="ECO:0007669"/>
    <property type="project" value="InterPro"/>
</dbReference>
<reference evidence="2 3" key="1">
    <citation type="submission" date="2020-08" db="EMBL/GenBank/DDBJ databases">
        <title>Genomic Encyclopedia of Type Strains, Phase IV (KMG-V): Genome sequencing to study the core and pangenomes of soil and plant-associated prokaryotes.</title>
        <authorList>
            <person name="Whitman W."/>
        </authorList>
    </citation>
    <scope>NUCLEOTIDE SEQUENCE [LARGE SCALE GENOMIC DNA]</scope>
    <source>
        <strain evidence="2 3">JPY158</strain>
    </source>
</reference>
<evidence type="ECO:0000259" key="1">
    <source>
        <dbReference type="Pfam" id="PF01548"/>
    </source>
</evidence>
<dbReference type="Proteomes" id="UP000592780">
    <property type="component" value="Unassembled WGS sequence"/>
</dbReference>
<evidence type="ECO:0000313" key="2">
    <source>
        <dbReference type="EMBL" id="MBB5429176.1"/>
    </source>
</evidence>
<name>A0A7W8VAC7_PARAM</name>
<dbReference type="GO" id="GO:0004803">
    <property type="term" value="F:transposase activity"/>
    <property type="evidence" value="ECO:0007669"/>
    <property type="project" value="InterPro"/>
</dbReference>
<dbReference type="PANTHER" id="PTHR33055:SF3">
    <property type="entry name" value="PUTATIVE TRANSPOSASE FOR IS117-RELATED"/>
    <property type="match status" value="1"/>
</dbReference>
<sequence>MRRIADLHAGEAKTDARDAAIIAEAAGSNPHTLRSLRLADEPLAELPMLCGFDDDLAAQITQTSNGIRGLLTQIHPALERVLGPRLEHPAVLDLLERYPSPAALTATSEKTVSGSWRPL</sequence>
<evidence type="ECO:0000313" key="3">
    <source>
        <dbReference type="Proteomes" id="UP000592780"/>
    </source>
</evidence>
<dbReference type="GO" id="GO:0003677">
    <property type="term" value="F:DNA binding"/>
    <property type="evidence" value="ECO:0007669"/>
    <property type="project" value="InterPro"/>
</dbReference>
<accession>A0A7W8VAC7</accession>
<feature type="domain" description="Transposase IS110-like N-terminal" evidence="1">
    <location>
        <begin position="1"/>
        <end position="76"/>
    </location>
</feature>
<keyword evidence="3" id="KW-1185">Reference proteome</keyword>
<dbReference type="InterPro" id="IPR047650">
    <property type="entry name" value="Transpos_IS110"/>
</dbReference>
<dbReference type="PANTHER" id="PTHR33055">
    <property type="entry name" value="TRANSPOSASE FOR INSERTION SEQUENCE ELEMENT IS1111A"/>
    <property type="match status" value="1"/>
</dbReference>
<dbReference type="Pfam" id="PF01548">
    <property type="entry name" value="DEDD_Tnp_IS110"/>
    <property type="match status" value="1"/>
</dbReference>
<dbReference type="InterPro" id="IPR002525">
    <property type="entry name" value="Transp_IS110-like_N"/>
</dbReference>
<comment type="caution">
    <text evidence="2">The sequence shown here is derived from an EMBL/GenBank/DDBJ whole genome shotgun (WGS) entry which is preliminary data.</text>
</comment>
<organism evidence="2 3">
    <name type="scientific">Paraburkholderia atlantica</name>
    <dbReference type="NCBI Taxonomy" id="2654982"/>
    <lineage>
        <taxon>Bacteria</taxon>
        <taxon>Pseudomonadati</taxon>
        <taxon>Pseudomonadota</taxon>
        <taxon>Betaproteobacteria</taxon>
        <taxon>Burkholderiales</taxon>
        <taxon>Burkholderiaceae</taxon>
        <taxon>Paraburkholderia</taxon>
    </lineage>
</organism>
<gene>
    <name evidence="2" type="ORF">HDG40_007373</name>
</gene>
<proteinExistence type="predicted"/>